<dbReference type="GeneID" id="104716086"/>
<reference evidence="5" key="1">
    <citation type="journal article" date="2014" name="Nat. Commun.">
        <title>The emerging biofuel crop Camelina sativa retains a highly undifferentiated hexaploid genome structure.</title>
        <authorList>
            <person name="Kagale S."/>
            <person name="Koh C."/>
            <person name="Nixon J."/>
            <person name="Bollina V."/>
            <person name="Clarke W.E."/>
            <person name="Tuteja R."/>
            <person name="Spillane C."/>
            <person name="Robinson S.J."/>
            <person name="Links M.G."/>
            <person name="Clarke C."/>
            <person name="Higgins E.E."/>
            <person name="Huebert T."/>
            <person name="Sharpe A.G."/>
            <person name="Parkin I.A."/>
        </authorList>
    </citation>
    <scope>NUCLEOTIDE SEQUENCE [LARGE SCALE GENOMIC DNA]</scope>
    <source>
        <strain evidence="5">cv. DH55</strain>
    </source>
</reference>
<gene>
    <name evidence="6" type="primary">LOC104716086</name>
</gene>
<evidence type="ECO:0000313" key="5">
    <source>
        <dbReference type="Proteomes" id="UP000694864"/>
    </source>
</evidence>
<evidence type="ECO:0000259" key="4">
    <source>
        <dbReference type="SMART" id="SM00093"/>
    </source>
</evidence>
<dbReference type="PANTHER" id="PTHR11461">
    <property type="entry name" value="SERINE PROTEASE INHIBITOR, SERPIN"/>
    <property type="match status" value="1"/>
</dbReference>
<evidence type="ECO:0000256" key="1">
    <source>
        <dbReference type="ARBA" id="ARBA00009500"/>
    </source>
</evidence>
<accession>A0ABM0TUM9</accession>
<dbReference type="Gene3D" id="2.30.39.10">
    <property type="entry name" value="Alpha-1-antitrypsin, domain 1"/>
    <property type="match status" value="2"/>
</dbReference>
<dbReference type="InterPro" id="IPR000215">
    <property type="entry name" value="Serpin_fam"/>
</dbReference>
<dbReference type="PROSITE" id="PS00284">
    <property type="entry name" value="SERPIN"/>
    <property type="match status" value="1"/>
</dbReference>
<dbReference type="InterPro" id="IPR042178">
    <property type="entry name" value="Serpin_sf_1"/>
</dbReference>
<dbReference type="RefSeq" id="XP_010431731.1">
    <property type="nucleotide sequence ID" value="XM_010433429.2"/>
</dbReference>
<feature type="domain" description="Serpin" evidence="4">
    <location>
        <begin position="15"/>
        <end position="369"/>
    </location>
</feature>
<dbReference type="Gene3D" id="3.30.497.10">
    <property type="entry name" value="Antithrombin, subunit I, domain 2"/>
    <property type="match status" value="1"/>
</dbReference>
<evidence type="ECO:0000256" key="3">
    <source>
        <dbReference type="SAM" id="MobiDB-lite"/>
    </source>
</evidence>
<protein>
    <submittedName>
        <fullName evidence="6">Serpin-Z2-like</fullName>
    </submittedName>
</protein>
<evidence type="ECO:0000256" key="2">
    <source>
        <dbReference type="RuleBase" id="RU000411"/>
    </source>
</evidence>
<organism evidence="5 6">
    <name type="scientific">Camelina sativa</name>
    <name type="common">False flax</name>
    <name type="synonym">Myagrum sativum</name>
    <dbReference type="NCBI Taxonomy" id="90675"/>
    <lineage>
        <taxon>Eukaryota</taxon>
        <taxon>Viridiplantae</taxon>
        <taxon>Streptophyta</taxon>
        <taxon>Embryophyta</taxon>
        <taxon>Tracheophyta</taxon>
        <taxon>Spermatophyta</taxon>
        <taxon>Magnoliopsida</taxon>
        <taxon>eudicotyledons</taxon>
        <taxon>Gunneridae</taxon>
        <taxon>Pentapetalae</taxon>
        <taxon>rosids</taxon>
        <taxon>malvids</taxon>
        <taxon>Brassicales</taxon>
        <taxon>Brassicaceae</taxon>
        <taxon>Camelineae</taxon>
        <taxon>Camelina</taxon>
    </lineage>
</organism>
<reference evidence="6" key="2">
    <citation type="submission" date="2025-08" db="UniProtKB">
        <authorList>
            <consortium name="RefSeq"/>
        </authorList>
    </citation>
    <scope>IDENTIFICATION</scope>
    <source>
        <tissue evidence="6">Leaf</tissue>
    </source>
</reference>
<dbReference type="Pfam" id="PF00079">
    <property type="entry name" value="Serpin"/>
    <property type="match status" value="1"/>
</dbReference>
<dbReference type="PANTHER" id="PTHR11461:SF347">
    <property type="entry name" value="SERINE PROTEASE INHIBITOR (SERPIN) FAMILY PROTEIN-RELATED"/>
    <property type="match status" value="1"/>
</dbReference>
<keyword evidence="5" id="KW-1185">Reference proteome</keyword>
<dbReference type="InterPro" id="IPR023796">
    <property type="entry name" value="Serpin_dom"/>
</dbReference>
<dbReference type="SUPFAM" id="SSF56574">
    <property type="entry name" value="Serpins"/>
    <property type="match status" value="1"/>
</dbReference>
<dbReference type="Proteomes" id="UP000694864">
    <property type="component" value="Chromosome 9"/>
</dbReference>
<name>A0ABM0TUM9_CAMSA</name>
<feature type="region of interest" description="Disordered" evidence="3">
    <location>
        <begin position="407"/>
        <end position="433"/>
    </location>
</feature>
<dbReference type="InterPro" id="IPR042185">
    <property type="entry name" value="Serpin_sf_2"/>
</dbReference>
<dbReference type="CDD" id="cd02043">
    <property type="entry name" value="serpinP_plants"/>
    <property type="match status" value="1"/>
</dbReference>
<dbReference type="SMART" id="SM00093">
    <property type="entry name" value="SERPIN"/>
    <property type="match status" value="1"/>
</dbReference>
<proteinExistence type="inferred from homology"/>
<dbReference type="Gene3D" id="6.20.40.10">
    <property type="match status" value="1"/>
</dbReference>
<evidence type="ECO:0000313" key="6">
    <source>
        <dbReference type="RefSeq" id="XP_010431731.1"/>
    </source>
</evidence>
<dbReference type="InterPro" id="IPR036186">
    <property type="entry name" value="Serpin_sf"/>
</dbReference>
<dbReference type="InterPro" id="IPR023795">
    <property type="entry name" value="Serpin_CS"/>
</dbReference>
<comment type="similarity">
    <text evidence="1 2">Belongs to the serpin family.</text>
</comment>
<sequence length="464" mass="52155">MDLQEAMKKQNDVALLLAQKVISAKPKNSNLVFSPASINAVLAMAAATSDNETLRSCILSFLRSSSTDELNAIFRKIASDILVDGSKRGGPKIASANGVWIEQSCPCSHASKDLFENFFKAEFALVDFRSKFEEVRKEVNSWALRHTNGLIKDLLPPASVTSETLWIYGNALYFKGAWKDKFDKSMTKHKPFHLVDGKQVHVPFMQSYESQYIKAYNGFKVLRLPYRQGHNDTSRQFSMCIYLPDEKDGLDNLVEKMASTDGFLDSHIPSWRVSVGEFRIPKFKIEFGFEASSVFNDFDLNVLLYQKAFIEIDEEGTEAAAATALIGIEGCSAYRPPPPINFVADHPFFFLIREDKTGTVLFAGQIFDPAFGSSETGGAFDALDTPAYIEKKHEELRWEDYQREHNTTPANFKLERQDSGRTLKRKSHSEGIERDIDSEACCDTLTKKLAHSKATVDKLDESKS</sequence>